<dbReference type="InterPro" id="IPR036505">
    <property type="entry name" value="Amidase/PGRP_sf"/>
</dbReference>
<dbReference type="Pfam" id="PF01510">
    <property type="entry name" value="Amidase_2"/>
    <property type="match status" value="1"/>
</dbReference>
<dbReference type="EMBL" id="LR991625">
    <property type="protein sequence ID" value="CAD7767768.1"/>
    <property type="molecule type" value="Genomic_DNA"/>
</dbReference>
<dbReference type="GO" id="GO:0008745">
    <property type="term" value="F:N-acetylmuramoyl-L-alanine amidase activity"/>
    <property type="evidence" value="ECO:0007669"/>
    <property type="project" value="InterPro"/>
</dbReference>
<evidence type="ECO:0000259" key="4">
    <source>
        <dbReference type="SMART" id="SM00644"/>
    </source>
</evidence>
<dbReference type="SUPFAM" id="SSF55846">
    <property type="entry name" value="N-acetylmuramoyl-L-alanine amidase-like"/>
    <property type="match status" value="1"/>
</dbReference>
<dbReference type="GO" id="GO:0009253">
    <property type="term" value="P:peptidoglycan catabolic process"/>
    <property type="evidence" value="ECO:0007669"/>
    <property type="project" value="InterPro"/>
</dbReference>
<protein>
    <submittedName>
        <fullName evidence="5">Endolysin, amidase</fullName>
    </submittedName>
</protein>
<dbReference type="Gene3D" id="3.40.80.10">
    <property type="entry name" value="Peptidoglycan recognition protein-like"/>
    <property type="match status" value="1"/>
</dbReference>
<feature type="domain" description="N-acetylmuramoyl-L-alanine amidase" evidence="4">
    <location>
        <begin position="11"/>
        <end position="151"/>
    </location>
</feature>
<evidence type="ECO:0000256" key="2">
    <source>
        <dbReference type="ARBA" id="ARBA00022638"/>
    </source>
</evidence>
<dbReference type="SMART" id="SM00644">
    <property type="entry name" value="Ami_2"/>
    <property type="match status" value="1"/>
</dbReference>
<evidence type="ECO:0000256" key="1">
    <source>
        <dbReference type="ARBA" id="ARBA00022529"/>
    </source>
</evidence>
<keyword evidence="2" id="KW-0081">Bacteriolytic enzyme</keyword>
<feature type="region of interest" description="Disordered" evidence="3">
    <location>
        <begin position="170"/>
        <end position="205"/>
    </location>
</feature>
<proteinExistence type="predicted"/>
<evidence type="ECO:0000256" key="3">
    <source>
        <dbReference type="SAM" id="MobiDB-lite"/>
    </source>
</evidence>
<dbReference type="Proteomes" id="UP000683107">
    <property type="component" value="Chromosome"/>
</dbReference>
<feature type="compositionally biased region" description="Pro residues" evidence="3">
    <location>
        <begin position="178"/>
        <end position="188"/>
    </location>
</feature>
<organism evidence="5 6">
    <name type="scientific">Enterococcus phage dArtagnan</name>
    <dbReference type="NCBI Taxonomy" id="2795667"/>
    <lineage>
        <taxon>Viruses</taxon>
        <taxon>Duplodnaviria</taxon>
        <taxon>Heunggongvirae</taxon>
        <taxon>Uroviricota</taxon>
        <taxon>Caudoviricetes</taxon>
        <taxon>Aramisvirus</taxon>
        <taxon>Aramisvirus dArtagnan</taxon>
    </lineage>
</organism>
<sequence length="325" mass="35738">MAYKVERRIRPGLPQVGYAPYGQVHAHSTGNPRSTAQNEADYFQTKDITTGFYTHLVGNGRVIQLAEVNRGAWDVGGGWNQWGYASVELIESHSNKDEFMRDYKIYCELLHDLAKQAGLPTTVDQGNTGIITHNYATHNQPNNGSDHVDPIPYLAKWGINLAQFRSDVANAKSNNKPSPAPTPAPAKPSTPSQHDKAVAASPAKHQGNAWGKLDYFNGHGKDQIRVAGWLVPDKPQGAIGTYAYVIFMQHGTNKELTRIQSAGIKRPDVKKAYGYQGGQELGFDVTVNKNQFKGKKVDVILRRANKSNGEGAVNDVRIDSIYLSL</sequence>
<evidence type="ECO:0000313" key="6">
    <source>
        <dbReference type="Proteomes" id="UP000683107"/>
    </source>
</evidence>
<accession>A0A8D6UEZ3</accession>
<evidence type="ECO:0000313" key="5">
    <source>
        <dbReference type="EMBL" id="CAD7767768.1"/>
    </source>
</evidence>
<keyword evidence="1" id="KW-0929">Antimicrobial</keyword>
<dbReference type="GO" id="GO:0001897">
    <property type="term" value="P:symbiont-mediated cytolysis of host cell"/>
    <property type="evidence" value="ECO:0007669"/>
    <property type="project" value="UniProtKB-ARBA"/>
</dbReference>
<name>A0A8D6UEZ3_9CAUD</name>
<dbReference type="GO" id="GO:0042742">
    <property type="term" value="P:defense response to bacterium"/>
    <property type="evidence" value="ECO:0007669"/>
    <property type="project" value="UniProtKB-KW"/>
</dbReference>
<gene>
    <name evidence="5" type="ORF">DAR_24</name>
</gene>
<dbReference type="InterPro" id="IPR002502">
    <property type="entry name" value="Amidase_domain"/>
</dbReference>
<keyword evidence="6" id="KW-1185">Reference proteome</keyword>
<reference evidence="5" key="1">
    <citation type="submission" date="2023-02" db="EMBL/GenBank/DDBJ databases">
        <authorList>
            <person name="Petit M.-A."/>
            <person name="Lossouarn J."/>
        </authorList>
    </citation>
    <scope>NUCLEOTIDE SEQUENCE</scope>
</reference>
<dbReference type="CDD" id="cd06583">
    <property type="entry name" value="PGRP"/>
    <property type="match status" value="1"/>
</dbReference>